<dbReference type="Proteomes" id="UP000199236">
    <property type="component" value="Unassembled WGS sequence"/>
</dbReference>
<name>A0A1I5KDL4_9HYPH</name>
<sequence length="240" mass="27597">MKNLIVFGSSNSEVFDYLFGRNKHYFPYWADGWTARGLLRSKTNDYILPLIEGQPLDSNIILNYGVSDVDISTGFKGQNDGFYDFKGFINEAAEGIVNLGKYLENFGFSNIYASVLFPPTLMGESFFYPRYHFYPLPVRIRAQMMLDIASKVGAQMAILNTLPQLIYSEDLPALHPKFCRENVENHPDYISTQEIVWDAIKDIDGMLERREPRLTAHYPHESYGIGTLMKEQRPRPNTTR</sequence>
<keyword evidence="2" id="KW-1185">Reference proteome</keyword>
<proteinExistence type="predicted"/>
<accession>A0A1I5KDL4</accession>
<dbReference type="STRING" id="655353.SAMN04488056_113134"/>
<evidence type="ECO:0000313" key="2">
    <source>
        <dbReference type="Proteomes" id="UP000199236"/>
    </source>
</evidence>
<evidence type="ECO:0000313" key="1">
    <source>
        <dbReference type="EMBL" id="SFO82716.1"/>
    </source>
</evidence>
<protein>
    <recommendedName>
        <fullName evidence="3">GDSL-like Lipase/Acylhydrolase family protein</fullName>
    </recommendedName>
</protein>
<dbReference type="RefSeq" id="WP_090074986.1">
    <property type="nucleotide sequence ID" value="NZ_FOVR01000013.1"/>
</dbReference>
<gene>
    <name evidence="1" type="ORF">SAMN04488056_113134</name>
</gene>
<dbReference type="EMBL" id="FOVR01000013">
    <property type="protein sequence ID" value="SFO82716.1"/>
    <property type="molecule type" value="Genomic_DNA"/>
</dbReference>
<dbReference type="AlphaFoldDB" id="A0A1I5KDL4"/>
<dbReference type="OrthoDB" id="7843726at2"/>
<reference evidence="1 2" key="1">
    <citation type="submission" date="2016-10" db="EMBL/GenBank/DDBJ databases">
        <authorList>
            <person name="de Groot N.N."/>
        </authorList>
    </citation>
    <scope>NUCLEOTIDE SEQUENCE [LARGE SCALE GENOMIC DNA]</scope>
    <source>
        <strain evidence="1 2">CGMCC 1.9157</strain>
    </source>
</reference>
<organism evidence="1 2">
    <name type="scientific">Cohaesibacter marisflavi</name>
    <dbReference type="NCBI Taxonomy" id="655353"/>
    <lineage>
        <taxon>Bacteria</taxon>
        <taxon>Pseudomonadati</taxon>
        <taxon>Pseudomonadota</taxon>
        <taxon>Alphaproteobacteria</taxon>
        <taxon>Hyphomicrobiales</taxon>
        <taxon>Cohaesibacteraceae</taxon>
    </lineage>
</organism>
<evidence type="ECO:0008006" key="3">
    <source>
        <dbReference type="Google" id="ProtNLM"/>
    </source>
</evidence>